<reference evidence="1" key="1">
    <citation type="submission" date="2023-06" db="EMBL/GenBank/DDBJ databases">
        <title>Genome-scale phylogeny and comparative genomics of the fungal order Sordariales.</title>
        <authorList>
            <consortium name="Lawrence Berkeley National Laboratory"/>
            <person name="Hensen N."/>
            <person name="Bonometti L."/>
            <person name="Westerberg I."/>
            <person name="Brannstrom I.O."/>
            <person name="Guillou S."/>
            <person name="Cros-Aarteil S."/>
            <person name="Calhoun S."/>
            <person name="Haridas S."/>
            <person name="Kuo A."/>
            <person name="Mondo S."/>
            <person name="Pangilinan J."/>
            <person name="Riley R."/>
            <person name="LaButti K."/>
            <person name="Andreopoulos B."/>
            <person name="Lipzen A."/>
            <person name="Chen C."/>
            <person name="Yanf M."/>
            <person name="Daum C."/>
            <person name="Ng V."/>
            <person name="Clum A."/>
            <person name="Steindorff A."/>
            <person name="Ohm R."/>
            <person name="Martin F."/>
            <person name="Silar P."/>
            <person name="Natvig D."/>
            <person name="Lalanne C."/>
            <person name="Gautier V."/>
            <person name="Ament-velasquez S.L."/>
            <person name="Kruys A."/>
            <person name="Hutchinson M.I."/>
            <person name="Powell A.J."/>
            <person name="Barry K."/>
            <person name="Miller A.N."/>
            <person name="Grigoriev I.V."/>
            <person name="Debuchy R."/>
            <person name="Gladieux P."/>
            <person name="Thoren M.H."/>
            <person name="Johannesson H."/>
        </authorList>
    </citation>
    <scope>NUCLEOTIDE SEQUENCE</scope>
    <source>
        <strain evidence="1">SMH2392-1A</strain>
    </source>
</reference>
<dbReference type="EMBL" id="JAUIRO010000006">
    <property type="protein sequence ID" value="KAK0710133.1"/>
    <property type="molecule type" value="Genomic_DNA"/>
</dbReference>
<dbReference type="Proteomes" id="UP001172101">
    <property type="component" value="Unassembled WGS sequence"/>
</dbReference>
<evidence type="ECO:0000313" key="2">
    <source>
        <dbReference type="Proteomes" id="UP001172101"/>
    </source>
</evidence>
<name>A0AA40DSA2_9PEZI</name>
<dbReference type="AlphaFoldDB" id="A0AA40DSA2"/>
<comment type="caution">
    <text evidence="1">The sequence shown here is derived from an EMBL/GenBank/DDBJ whole genome shotgun (WGS) entry which is preliminary data.</text>
</comment>
<proteinExistence type="predicted"/>
<keyword evidence="2" id="KW-1185">Reference proteome</keyword>
<sequence>MPRRLIMCPNLSTVGGNAQARHSARAGYGPDCDDSAHVRKGRLPLALLRAVLSAESIHTGTAPTAT</sequence>
<organism evidence="1 2">
    <name type="scientific">Lasiosphaeria miniovina</name>
    <dbReference type="NCBI Taxonomy" id="1954250"/>
    <lineage>
        <taxon>Eukaryota</taxon>
        <taxon>Fungi</taxon>
        <taxon>Dikarya</taxon>
        <taxon>Ascomycota</taxon>
        <taxon>Pezizomycotina</taxon>
        <taxon>Sordariomycetes</taxon>
        <taxon>Sordariomycetidae</taxon>
        <taxon>Sordariales</taxon>
        <taxon>Lasiosphaeriaceae</taxon>
        <taxon>Lasiosphaeria</taxon>
    </lineage>
</organism>
<gene>
    <name evidence="1" type="ORF">B0T26DRAFT_724164</name>
</gene>
<evidence type="ECO:0000313" key="1">
    <source>
        <dbReference type="EMBL" id="KAK0710133.1"/>
    </source>
</evidence>
<dbReference type="GeneID" id="85325931"/>
<dbReference type="RefSeq" id="XP_060293437.1">
    <property type="nucleotide sequence ID" value="XM_060442661.1"/>
</dbReference>
<accession>A0AA40DSA2</accession>
<protein>
    <submittedName>
        <fullName evidence="1">Uncharacterized protein</fullName>
    </submittedName>
</protein>